<dbReference type="OrthoDB" id="3800982at2759"/>
<keyword evidence="3" id="KW-1185">Reference proteome</keyword>
<gene>
    <name evidence="2" type="ORF">DM02DRAFT_650647</name>
</gene>
<dbReference type="EMBL" id="KZ805313">
    <property type="protein sequence ID" value="PVI05633.1"/>
    <property type="molecule type" value="Genomic_DNA"/>
</dbReference>
<feature type="compositionally biased region" description="Acidic residues" evidence="1">
    <location>
        <begin position="176"/>
        <end position="190"/>
    </location>
</feature>
<protein>
    <submittedName>
        <fullName evidence="2">Uncharacterized protein</fullName>
    </submittedName>
</protein>
<reference evidence="2 3" key="1">
    <citation type="journal article" date="2018" name="Sci. Rep.">
        <title>Comparative genomics provides insights into the lifestyle and reveals functional heterogeneity of dark septate endophytic fungi.</title>
        <authorList>
            <person name="Knapp D.G."/>
            <person name="Nemeth J.B."/>
            <person name="Barry K."/>
            <person name="Hainaut M."/>
            <person name="Henrissat B."/>
            <person name="Johnson J."/>
            <person name="Kuo A."/>
            <person name="Lim J.H.P."/>
            <person name="Lipzen A."/>
            <person name="Nolan M."/>
            <person name="Ohm R.A."/>
            <person name="Tamas L."/>
            <person name="Grigoriev I.V."/>
            <person name="Spatafora J.W."/>
            <person name="Nagy L.G."/>
            <person name="Kovacs G.M."/>
        </authorList>
    </citation>
    <scope>NUCLEOTIDE SEQUENCE [LARGE SCALE GENOMIC DNA]</scope>
    <source>
        <strain evidence="2 3">DSE2036</strain>
    </source>
</reference>
<feature type="region of interest" description="Disordered" evidence="1">
    <location>
        <begin position="169"/>
        <end position="190"/>
    </location>
</feature>
<organism evidence="2 3">
    <name type="scientific">Periconia macrospinosa</name>
    <dbReference type="NCBI Taxonomy" id="97972"/>
    <lineage>
        <taxon>Eukaryota</taxon>
        <taxon>Fungi</taxon>
        <taxon>Dikarya</taxon>
        <taxon>Ascomycota</taxon>
        <taxon>Pezizomycotina</taxon>
        <taxon>Dothideomycetes</taxon>
        <taxon>Pleosporomycetidae</taxon>
        <taxon>Pleosporales</taxon>
        <taxon>Massarineae</taxon>
        <taxon>Periconiaceae</taxon>
        <taxon>Periconia</taxon>
    </lineage>
</organism>
<name>A0A2V1E4Y5_9PLEO</name>
<sequence length="245" mass="27736">MPPKRSPPKKSLKRKRTPSSSSPPRNTRKKQNPPPTDKTTDTTPSSSSLTTLHPPVHLSHSLAQKVHNLILISRQIEAIWRGWFHGSRSDVKQRMAELEILYDALRDDVSAELRAACLSSGQTPSKVLKGLPVFPPTHRVHGSLSVKPKIPKRGVFDLEYSIDKELRHEKERAEREDEINSSSDEDEEEEIKFEVLQPIGVMRAEIPLTKGEKEMMGKFSWKRKKAKGGQKDVCVSPRGTETVYF</sequence>
<evidence type="ECO:0000256" key="1">
    <source>
        <dbReference type="SAM" id="MobiDB-lite"/>
    </source>
</evidence>
<dbReference type="AlphaFoldDB" id="A0A2V1E4Y5"/>
<proteinExistence type="predicted"/>
<feature type="compositionally biased region" description="Basic residues" evidence="1">
    <location>
        <begin position="1"/>
        <end position="17"/>
    </location>
</feature>
<dbReference type="Proteomes" id="UP000244855">
    <property type="component" value="Unassembled WGS sequence"/>
</dbReference>
<accession>A0A2V1E4Y5</accession>
<evidence type="ECO:0000313" key="2">
    <source>
        <dbReference type="EMBL" id="PVI05633.1"/>
    </source>
</evidence>
<evidence type="ECO:0000313" key="3">
    <source>
        <dbReference type="Proteomes" id="UP000244855"/>
    </source>
</evidence>
<feature type="compositionally biased region" description="Low complexity" evidence="1">
    <location>
        <begin position="41"/>
        <end position="53"/>
    </location>
</feature>
<feature type="region of interest" description="Disordered" evidence="1">
    <location>
        <begin position="1"/>
        <end position="53"/>
    </location>
</feature>